<protein>
    <submittedName>
        <fullName evidence="18">Uncharacterized protein</fullName>
    </submittedName>
</protein>
<evidence type="ECO:0000313" key="18">
    <source>
        <dbReference type="EnsemblMetazoa" id="CLYHEMP001009.1"/>
    </source>
</evidence>
<reference evidence="18" key="1">
    <citation type="submission" date="2021-01" db="UniProtKB">
        <authorList>
            <consortium name="EnsemblMetazoa"/>
        </authorList>
    </citation>
    <scope>IDENTIFICATION</scope>
</reference>
<feature type="transmembrane region" description="Helical" evidence="14">
    <location>
        <begin position="596"/>
        <end position="613"/>
    </location>
</feature>
<keyword evidence="19" id="KW-1185">Reference proteome</keyword>
<keyword evidence="8" id="KW-0915">Sodium</keyword>
<dbReference type="Gene3D" id="1.20.1740.10">
    <property type="entry name" value="Amino acid/polyamine transporter I"/>
    <property type="match status" value="1"/>
</dbReference>
<feature type="transmembrane region" description="Helical" evidence="14">
    <location>
        <begin position="192"/>
        <end position="211"/>
    </location>
</feature>
<evidence type="ECO:0000259" key="15">
    <source>
        <dbReference type="Pfam" id="PF00324"/>
    </source>
</evidence>
<dbReference type="GO" id="GO:0008511">
    <property type="term" value="F:sodium:potassium:chloride symporter activity"/>
    <property type="evidence" value="ECO:0007669"/>
    <property type="project" value="TreeGrafter"/>
</dbReference>
<dbReference type="GO" id="GO:0055064">
    <property type="term" value="P:chloride ion homeostasis"/>
    <property type="evidence" value="ECO:0007669"/>
    <property type="project" value="TreeGrafter"/>
</dbReference>
<evidence type="ECO:0000313" key="19">
    <source>
        <dbReference type="Proteomes" id="UP000594262"/>
    </source>
</evidence>
<dbReference type="Pfam" id="PF00324">
    <property type="entry name" value="AA_permease"/>
    <property type="match status" value="1"/>
</dbReference>
<feature type="transmembrane region" description="Helical" evidence="14">
    <location>
        <begin position="223"/>
        <end position="246"/>
    </location>
</feature>
<evidence type="ECO:0000256" key="4">
    <source>
        <dbReference type="ARBA" id="ARBA00022475"/>
    </source>
</evidence>
<feature type="transmembrane region" description="Helical" evidence="14">
    <location>
        <begin position="269"/>
        <end position="293"/>
    </location>
</feature>
<evidence type="ECO:0000256" key="10">
    <source>
        <dbReference type="ARBA" id="ARBA00023136"/>
    </source>
</evidence>
<dbReference type="InterPro" id="IPR018491">
    <property type="entry name" value="SLC12_C"/>
</dbReference>
<feature type="domain" description="SLC12A transporter C-terminal" evidence="16">
    <location>
        <begin position="716"/>
        <end position="815"/>
    </location>
</feature>
<evidence type="ECO:0000259" key="17">
    <source>
        <dbReference type="Pfam" id="PF08403"/>
    </source>
</evidence>
<dbReference type="Proteomes" id="UP000594262">
    <property type="component" value="Unplaced"/>
</dbReference>
<feature type="transmembrane region" description="Helical" evidence="14">
    <location>
        <begin position="511"/>
        <end position="535"/>
    </location>
</feature>
<dbReference type="PANTHER" id="PTHR11827">
    <property type="entry name" value="SOLUTE CARRIER FAMILY 12, CATION COTRANSPORTERS"/>
    <property type="match status" value="1"/>
</dbReference>
<evidence type="ECO:0000256" key="14">
    <source>
        <dbReference type="SAM" id="Phobius"/>
    </source>
</evidence>
<feature type="domain" description="Amino acid permease/ SLC12A" evidence="15">
    <location>
        <begin position="195"/>
        <end position="707"/>
    </location>
</feature>
<evidence type="ECO:0000256" key="9">
    <source>
        <dbReference type="ARBA" id="ARBA00023065"/>
    </source>
</evidence>
<accession>A0A7M5TS58</accession>
<dbReference type="GO" id="GO:0006884">
    <property type="term" value="P:cell volume homeostasis"/>
    <property type="evidence" value="ECO:0007669"/>
    <property type="project" value="TreeGrafter"/>
</dbReference>
<dbReference type="OrthoDB" id="2020542at2759"/>
<keyword evidence="12" id="KW-0739">Sodium transport</keyword>
<dbReference type="FunFam" id="1.20.1740.10:FF:000022">
    <property type="entry name" value="Bumetanide-sensitive na-k-cl cotransport protein"/>
    <property type="match status" value="1"/>
</dbReference>
<feature type="transmembrane region" description="Helical" evidence="14">
    <location>
        <begin position="394"/>
        <end position="415"/>
    </location>
</feature>
<dbReference type="InterPro" id="IPR004841">
    <property type="entry name" value="AA-permease/SLC12A_dom"/>
</dbReference>
<feature type="transmembrane region" description="Helical" evidence="14">
    <location>
        <begin position="314"/>
        <end position="337"/>
    </location>
</feature>
<feature type="transmembrane region" description="Helical" evidence="14">
    <location>
        <begin position="570"/>
        <end position="589"/>
    </location>
</feature>
<evidence type="ECO:0000256" key="5">
    <source>
        <dbReference type="ARBA" id="ARBA00022692"/>
    </source>
</evidence>
<dbReference type="GO" id="GO:0055078">
    <property type="term" value="P:sodium ion homeostasis"/>
    <property type="evidence" value="ECO:0007669"/>
    <property type="project" value="TreeGrafter"/>
</dbReference>
<organism evidence="18 19">
    <name type="scientific">Clytia hemisphaerica</name>
    <dbReference type="NCBI Taxonomy" id="252671"/>
    <lineage>
        <taxon>Eukaryota</taxon>
        <taxon>Metazoa</taxon>
        <taxon>Cnidaria</taxon>
        <taxon>Hydrozoa</taxon>
        <taxon>Hydroidolina</taxon>
        <taxon>Leptothecata</taxon>
        <taxon>Obeliida</taxon>
        <taxon>Clytiidae</taxon>
        <taxon>Clytia</taxon>
    </lineage>
</organism>
<dbReference type="GO" id="GO:0005886">
    <property type="term" value="C:plasma membrane"/>
    <property type="evidence" value="ECO:0007669"/>
    <property type="project" value="UniProtKB-SubCell"/>
</dbReference>
<evidence type="ECO:0000256" key="11">
    <source>
        <dbReference type="ARBA" id="ARBA00023180"/>
    </source>
</evidence>
<dbReference type="PANTHER" id="PTHR11827:SF103">
    <property type="entry name" value="SODIUM CHLORIDE COTRANSPORTER 69, ISOFORM E"/>
    <property type="match status" value="1"/>
</dbReference>
<feature type="transmembrane region" description="Helical" evidence="14">
    <location>
        <begin position="633"/>
        <end position="661"/>
    </location>
</feature>
<evidence type="ECO:0000259" key="16">
    <source>
        <dbReference type="Pfam" id="PF03522"/>
    </source>
</evidence>
<evidence type="ECO:0000256" key="1">
    <source>
        <dbReference type="ARBA" id="ARBA00004651"/>
    </source>
</evidence>
<name>A0A7M5TS58_9CNID</name>
<dbReference type="InterPro" id="IPR004842">
    <property type="entry name" value="SLC12A_fam"/>
</dbReference>
<evidence type="ECO:0000256" key="6">
    <source>
        <dbReference type="ARBA" id="ARBA00022847"/>
    </source>
</evidence>
<dbReference type="AlphaFoldDB" id="A0A7M5TS58"/>
<keyword evidence="13" id="KW-0868">Chloride</keyword>
<dbReference type="InterPro" id="IPR013612">
    <property type="entry name" value="AA_permease_N"/>
</dbReference>
<dbReference type="Pfam" id="PF08403">
    <property type="entry name" value="AA_permease_N"/>
    <property type="match status" value="1"/>
</dbReference>
<keyword evidence="11" id="KW-0325">Glycoprotein</keyword>
<evidence type="ECO:0000256" key="2">
    <source>
        <dbReference type="ARBA" id="ARBA00010593"/>
    </source>
</evidence>
<evidence type="ECO:0000256" key="7">
    <source>
        <dbReference type="ARBA" id="ARBA00022989"/>
    </source>
</evidence>
<evidence type="ECO:0000256" key="3">
    <source>
        <dbReference type="ARBA" id="ARBA00022448"/>
    </source>
</evidence>
<keyword evidence="6" id="KW-0769">Symport</keyword>
<dbReference type="GO" id="GO:0055075">
    <property type="term" value="P:potassium ion homeostasis"/>
    <property type="evidence" value="ECO:0007669"/>
    <property type="project" value="TreeGrafter"/>
</dbReference>
<keyword evidence="7 14" id="KW-1133">Transmembrane helix</keyword>
<keyword evidence="10 14" id="KW-0472">Membrane</keyword>
<keyword evidence="5 14" id="KW-0812">Transmembrane</keyword>
<sequence length="843" mass="92302">MSSEDLSNGTGVVNGGLEIDSMVPSSKIDGVPRFRISKTPAANDVTDMLDAASKQNGTMPPSIMTPGIEKADDAVQETPASPTEKQEKHVHLYLPTDHNDTLQHNRTHTNTQTMGYLTHDAVPLSVFYRNQESMENIAGGKRPTLDQLHKGEGLEHAKKRHWDASKTVEPVKGISDIESTGENKKGAVKLGWIKGVLFPTLLNIWGVILFLRMPWIVANAGIGLSSVVVILATCVTTITALSMSAICTNGEVKGGGAYFLISRSLGPEFGGSIGIIFSIANAVAVALYLVGFGETVQALMGKDGIFMVDVKNDVRIIGLIALVLCFIITQVGLDWVIHTQSGLLALLGAAIISVIAGTAYPNPQSSRDTMEQYGLPGYSGELFKTNFGPDYENGVGFFDVFSIFFPAATGIMAGANLSGDLKNPSQAVPWGTLIAIVVTSAVYVLLCWLLGSSTMRFAQGPISLMASGLNDTLNNTLSNSTTTTTTVTTTLANVEDYEFGARNDLQIIERISLWGPLVLIGIFAATLSSALASLVSAPKVFQAVSKDKIFPGIEIFAKGYGRSNEPRNGYFLTLIIAAGFIAIGELNVIAPIISNFFLMAYALINYAVFASSLSKSPGWRPAFKYYNMWISFIGFLLCMAIMFMINWWAALITLLAVAGLYKWVDVRKPDINWGSSGQAHTFLKALRFTRRLEEIEDHVKNFRIQCLCLTGQPSLRPNLVHFASHITKHLGMLVCGEVVITDKISQTTQHNEAKWLKKHKVKAFHQIVQNTTLRGGVNSMLQTLGLGKLRPNTLLLGYMNCWQNADSSKVDEFYKYASRRVRLEIRRWYFTSSRRLRHHGWYS</sequence>
<comment type="similarity">
    <text evidence="2">Belongs to the SLC12A transporter family.</text>
</comment>
<dbReference type="EnsemblMetazoa" id="CLYHEMT001009.1">
    <property type="protein sequence ID" value="CLYHEMP001009.1"/>
    <property type="gene ID" value="CLYHEMG001009"/>
</dbReference>
<dbReference type="GO" id="GO:1990573">
    <property type="term" value="P:potassium ion import across plasma membrane"/>
    <property type="evidence" value="ECO:0007669"/>
    <property type="project" value="TreeGrafter"/>
</dbReference>
<feature type="transmembrane region" description="Helical" evidence="14">
    <location>
        <begin position="427"/>
        <end position="450"/>
    </location>
</feature>
<feature type="domain" description="Amino acid permease N-terminal" evidence="17">
    <location>
        <begin position="109"/>
        <end position="150"/>
    </location>
</feature>
<keyword evidence="3" id="KW-0813">Transport</keyword>
<dbReference type="Pfam" id="PF03522">
    <property type="entry name" value="SLC12"/>
    <property type="match status" value="1"/>
</dbReference>
<comment type="subcellular location">
    <subcellularLocation>
        <location evidence="1">Cell membrane</location>
        <topology evidence="1">Multi-pass membrane protein</topology>
    </subcellularLocation>
</comment>
<proteinExistence type="inferred from homology"/>
<evidence type="ECO:0000256" key="12">
    <source>
        <dbReference type="ARBA" id="ARBA00023201"/>
    </source>
</evidence>
<evidence type="ECO:0000256" key="13">
    <source>
        <dbReference type="ARBA" id="ARBA00023214"/>
    </source>
</evidence>
<feature type="transmembrane region" description="Helical" evidence="14">
    <location>
        <begin position="343"/>
        <end position="360"/>
    </location>
</feature>
<keyword evidence="9" id="KW-0406">Ion transport</keyword>
<keyword evidence="4" id="KW-1003">Cell membrane</keyword>
<evidence type="ECO:0000256" key="8">
    <source>
        <dbReference type="ARBA" id="ARBA00023053"/>
    </source>
</evidence>